<gene>
    <name evidence="7" type="ORF">MNBD_GAMMA26-1577</name>
</gene>
<dbReference type="GO" id="GO:0008273">
    <property type="term" value="F:calcium, potassium:sodium antiporter activity"/>
    <property type="evidence" value="ECO:0007669"/>
    <property type="project" value="TreeGrafter"/>
</dbReference>
<dbReference type="Gene3D" id="1.20.1420.30">
    <property type="entry name" value="NCX, central ion-binding region"/>
    <property type="match status" value="1"/>
</dbReference>
<proteinExistence type="predicted"/>
<evidence type="ECO:0000259" key="6">
    <source>
        <dbReference type="Pfam" id="PF01699"/>
    </source>
</evidence>
<feature type="transmembrane region" description="Helical" evidence="5">
    <location>
        <begin position="209"/>
        <end position="232"/>
    </location>
</feature>
<feature type="domain" description="Sodium/calcium exchanger membrane region" evidence="6">
    <location>
        <begin position="5"/>
        <end position="143"/>
    </location>
</feature>
<comment type="subcellular location">
    <subcellularLocation>
        <location evidence="1">Membrane</location>
        <topology evidence="1">Multi-pass membrane protein</topology>
    </subcellularLocation>
</comment>
<dbReference type="AlphaFoldDB" id="A0A3B1AUR4"/>
<dbReference type="PANTHER" id="PTHR10846:SF8">
    <property type="entry name" value="INNER MEMBRANE PROTEIN YRBG"/>
    <property type="match status" value="1"/>
</dbReference>
<keyword evidence="2 5" id="KW-0812">Transmembrane</keyword>
<feature type="transmembrane region" description="Helical" evidence="5">
    <location>
        <begin position="175"/>
        <end position="197"/>
    </location>
</feature>
<keyword evidence="3 5" id="KW-1133">Transmembrane helix</keyword>
<feature type="transmembrane region" description="Helical" evidence="5">
    <location>
        <begin position="275"/>
        <end position="292"/>
    </location>
</feature>
<feature type="transmembrane region" description="Helical" evidence="5">
    <location>
        <begin position="39"/>
        <end position="62"/>
    </location>
</feature>
<dbReference type="NCBIfam" id="TIGR00367">
    <property type="entry name" value="calcium/sodium antiporter"/>
    <property type="match status" value="1"/>
</dbReference>
<evidence type="ECO:0000256" key="3">
    <source>
        <dbReference type="ARBA" id="ARBA00022989"/>
    </source>
</evidence>
<feature type="transmembrane region" description="Helical" evidence="5">
    <location>
        <begin position="244"/>
        <end position="263"/>
    </location>
</feature>
<accession>A0A3B1AUR4</accession>
<dbReference type="InterPro" id="IPR004837">
    <property type="entry name" value="NaCa_Exmemb"/>
</dbReference>
<dbReference type="EMBL" id="UOFX01000006">
    <property type="protein sequence ID" value="VAX05481.1"/>
    <property type="molecule type" value="Genomic_DNA"/>
</dbReference>
<dbReference type="GO" id="GO:0006874">
    <property type="term" value="P:intracellular calcium ion homeostasis"/>
    <property type="evidence" value="ECO:0007669"/>
    <property type="project" value="TreeGrafter"/>
</dbReference>
<protein>
    <submittedName>
        <fullName evidence="7">Inner membrane protein YrbG, predicted calcium/sodium:proton antiporter</fullName>
    </submittedName>
</protein>
<feature type="transmembrane region" description="Helical" evidence="5">
    <location>
        <begin position="130"/>
        <end position="148"/>
    </location>
</feature>
<dbReference type="PANTHER" id="PTHR10846">
    <property type="entry name" value="SODIUM/POTASSIUM/CALCIUM EXCHANGER"/>
    <property type="match status" value="1"/>
</dbReference>
<keyword evidence="4 5" id="KW-0472">Membrane</keyword>
<evidence type="ECO:0000256" key="5">
    <source>
        <dbReference type="SAM" id="Phobius"/>
    </source>
</evidence>
<feature type="transmembrane region" description="Helical" evidence="5">
    <location>
        <begin position="74"/>
        <end position="94"/>
    </location>
</feature>
<sequence length="338" mass="35461">MLLNVAAILIGFAVLVWGADRFIMGAAALARNLGLSPMIIGLTVVGFGTSAPEILVSTMAAIQGNPGLAIGNAIGSNIANIGLILGVTALIVPLTVHSETLRREYPILLVICMVVLVLMLDGELGQLDGIILLVCLVLMLCTMVRIALRSRKTKDPMEAEFAAEIPDTMSTRMALLWLLVGLALLLFSSRILVWGAVNIAQSFGISDLIIGLTIIALGTSLPELAASIVSALKNEHDIAIGNVIGSNMYNLLAVLAIPGIIAPGIFSPEVLSRDLPVMIGLTLAIFAMGYGFGGPGRINRFEGLLLLLCFIGYQGLLFFTALEPANQAATMTLGTAVV</sequence>
<dbReference type="Pfam" id="PF01699">
    <property type="entry name" value="Na_Ca_ex"/>
    <property type="match status" value="2"/>
</dbReference>
<dbReference type="InterPro" id="IPR044880">
    <property type="entry name" value="NCX_ion-bd_dom_sf"/>
</dbReference>
<evidence type="ECO:0000256" key="2">
    <source>
        <dbReference type="ARBA" id="ARBA00022692"/>
    </source>
</evidence>
<name>A0A3B1AUR4_9ZZZZ</name>
<dbReference type="GO" id="GO:0005262">
    <property type="term" value="F:calcium channel activity"/>
    <property type="evidence" value="ECO:0007669"/>
    <property type="project" value="TreeGrafter"/>
</dbReference>
<organism evidence="7">
    <name type="scientific">hydrothermal vent metagenome</name>
    <dbReference type="NCBI Taxonomy" id="652676"/>
    <lineage>
        <taxon>unclassified sequences</taxon>
        <taxon>metagenomes</taxon>
        <taxon>ecological metagenomes</taxon>
    </lineage>
</organism>
<dbReference type="GO" id="GO:0005886">
    <property type="term" value="C:plasma membrane"/>
    <property type="evidence" value="ECO:0007669"/>
    <property type="project" value="TreeGrafter"/>
</dbReference>
<feature type="domain" description="Sodium/calcium exchanger membrane region" evidence="6">
    <location>
        <begin position="174"/>
        <end position="316"/>
    </location>
</feature>
<feature type="transmembrane region" description="Helical" evidence="5">
    <location>
        <begin position="106"/>
        <end position="124"/>
    </location>
</feature>
<feature type="transmembrane region" description="Helical" evidence="5">
    <location>
        <begin position="6"/>
        <end position="27"/>
    </location>
</feature>
<evidence type="ECO:0000313" key="7">
    <source>
        <dbReference type="EMBL" id="VAX05481.1"/>
    </source>
</evidence>
<reference evidence="7" key="1">
    <citation type="submission" date="2018-06" db="EMBL/GenBank/DDBJ databases">
        <authorList>
            <person name="Zhirakovskaya E."/>
        </authorList>
    </citation>
    <scope>NUCLEOTIDE SEQUENCE</scope>
</reference>
<dbReference type="InterPro" id="IPR004481">
    <property type="entry name" value="K/Na/Ca-exchanger"/>
</dbReference>
<evidence type="ECO:0000256" key="1">
    <source>
        <dbReference type="ARBA" id="ARBA00004141"/>
    </source>
</evidence>
<evidence type="ECO:0000256" key="4">
    <source>
        <dbReference type="ARBA" id="ARBA00023136"/>
    </source>
</evidence>
<feature type="transmembrane region" description="Helical" evidence="5">
    <location>
        <begin position="304"/>
        <end position="322"/>
    </location>
</feature>